<dbReference type="AlphaFoldDB" id="A0A0P7ZIF6"/>
<feature type="non-terminal residue" evidence="1">
    <location>
        <position position="56"/>
    </location>
</feature>
<reference evidence="1 2" key="1">
    <citation type="submission" date="2015-09" db="EMBL/GenBank/DDBJ databases">
        <title>A metagenomics-based metabolic model of nitrate-dependent anaerobic oxidation of methane by Methanoperedens-like archaea.</title>
        <authorList>
            <person name="Arshad A."/>
            <person name="Speth D.R."/>
            <person name="De Graaf R.M."/>
            <person name="Op Den Camp H.J."/>
            <person name="Jetten M.S."/>
            <person name="Welte C.U."/>
        </authorList>
    </citation>
    <scope>NUCLEOTIDE SEQUENCE [LARGE SCALE GENOMIC DNA]</scope>
</reference>
<gene>
    <name evidence="1" type="ORF">MPEBLZ_00579</name>
</gene>
<evidence type="ECO:0000313" key="2">
    <source>
        <dbReference type="Proteomes" id="UP000050360"/>
    </source>
</evidence>
<evidence type="ECO:0000313" key="1">
    <source>
        <dbReference type="EMBL" id="KPQ44821.1"/>
    </source>
</evidence>
<name>A0A0P7ZIF6_9EURY</name>
<protein>
    <submittedName>
        <fullName evidence="1">Uncharacterized protein</fullName>
    </submittedName>
</protein>
<sequence length="56" mass="5758">MYKIGNARSAALIVAIFSIIVMPALAEEAGVINMTRAAETSTHAVSPELITPASSA</sequence>
<dbReference type="Proteomes" id="UP000050360">
    <property type="component" value="Unassembled WGS sequence"/>
</dbReference>
<comment type="caution">
    <text evidence="1">The sequence shown here is derived from an EMBL/GenBank/DDBJ whole genome shotgun (WGS) entry which is preliminary data.</text>
</comment>
<organism evidence="1 2">
    <name type="scientific">Candidatus Methanoperedens nitratireducens</name>
    <dbReference type="NCBI Taxonomy" id="1392998"/>
    <lineage>
        <taxon>Archaea</taxon>
        <taxon>Methanobacteriati</taxon>
        <taxon>Methanobacteriota</taxon>
        <taxon>Stenosarchaea group</taxon>
        <taxon>Methanomicrobia</taxon>
        <taxon>Methanosarcinales</taxon>
        <taxon>ANME-2 cluster</taxon>
        <taxon>Candidatus Methanoperedentaceae</taxon>
        <taxon>Candidatus Methanoperedens</taxon>
    </lineage>
</organism>
<dbReference type="EMBL" id="LKCM01000052">
    <property type="protein sequence ID" value="KPQ44821.1"/>
    <property type="molecule type" value="Genomic_DNA"/>
</dbReference>
<proteinExistence type="predicted"/>
<accession>A0A0P7ZIF6</accession>